<evidence type="ECO:0000256" key="7">
    <source>
        <dbReference type="ARBA" id="ARBA00022840"/>
    </source>
</evidence>
<dbReference type="InterPro" id="IPR003661">
    <property type="entry name" value="HisK_dim/P_dom"/>
</dbReference>
<protein>
    <recommendedName>
        <fullName evidence="2">histidine kinase</fullName>
        <ecNumber evidence="2">2.7.13.3</ecNumber>
    </recommendedName>
</protein>
<dbReference type="CDD" id="cd00082">
    <property type="entry name" value="HisKA"/>
    <property type="match status" value="1"/>
</dbReference>
<dbReference type="STRING" id="1125876.SAMN05443292_2459"/>
<dbReference type="CDD" id="cd00075">
    <property type="entry name" value="HATPase"/>
    <property type="match status" value="1"/>
</dbReference>
<keyword evidence="9" id="KW-0472">Membrane</keyword>
<dbReference type="Gene3D" id="1.10.287.130">
    <property type="match status" value="1"/>
</dbReference>
<dbReference type="InterPro" id="IPR036097">
    <property type="entry name" value="HisK_dim/P_sf"/>
</dbReference>
<dbReference type="SMART" id="SM00387">
    <property type="entry name" value="HATPase_c"/>
    <property type="match status" value="1"/>
</dbReference>
<feature type="transmembrane region" description="Helical" evidence="9">
    <location>
        <begin position="151"/>
        <end position="170"/>
    </location>
</feature>
<keyword evidence="3" id="KW-0597">Phosphoprotein</keyword>
<dbReference type="Proteomes" id="UP000198931">
    <property type="component" value="Unassembled WGS sequence"/>
</dbReference>
<dbReference type="AlphaFoldDB" id="A0A1I3HYE9"/>
<evidence type="ECO:0000256" key="4">
    <source>
        <dbReference type="ARBA" id="ARBA00022679"/>
    </source>
</evidence>
<dbReference type="InterPro" id="IPR003594">
    <property type="entry name" value="HATPase_dom"/>
</dbReference>
<dbReference type="OrthoDB" id="9776727at2"/>
<evidence type="ECO:0000256" key="8">
    <source>
        <dbReference type="ARBA" id="ARBA00023012"/>
    </source>
</evidence>
<dbReference type="InterPro" id="IPR005467">
    <property type="entry name" value="His_kinase_dom"/>
</dbReference>
<dbReference type="Pfam" id="PF02518">
    <property type="entry name" value="HATPase_c"/>
    <property type="match status" value="1"/>
</dbReference>
<evidence type="ECO:0000256" key="2">
    <source>
        <dbReference type="ARBA" id="ARBA00012438"/>
    </source>
</evidence>
<organism evidence="11 12">
    <name type="scientific">Halpernia frigidisoli</name>
    <dbReference type="NCBI Taxonomy" id="1125876"/>
    <lineage>
        <taxon>Bacteria</taxon>
        <taxon>Pseudomonadati</taxon>
        <taxon>Bacteroidota</taxon>
        <taxon>Flavobacteriia</taxon>
        <taxon>Flavobacteriales</taxon>
        <taxon>Weeksellaceae</taxon>
        <taxon>Chryseobacterium group</taxon>
        <taxon>Halpernia</taxon>
    </lineage>
</organism>
<keyword evidence="7" id="KW-0067">ATP-binding</keyword>
<dbReference type="Gene3D" id="6.10.340.10">
    <property type="match status" value="1"/>
</dbReference>
<dbReference type="InterPro" id="IPR036890">
    <property type="entry name" value="HATPase_C_sf"/>
</dbReference>
<keyword evidence="9" id="KW-1133">Transmembrane helix</keyword>
<evidence type="ECO:0000256" key="6">
    <source>
        <dbReference type="ARBA" id="ARBA00022777"/>
    </source>
</evidence>
<evidence type="ECO:0000256" key="3">
    <source>
        <dbReference type="ARBA" id="ARBA00022553"/>
    </source>
</evidence>
<keyword evidence="4" id="KW-0808">Transferase</keyword>
<feature type="transmembrane region" description="Helical" evidence="9">
    <location>
        <begin position="15"/>
        <end position="38"/>
    </location>
</feature>
<dbReference type="EMBL" id="FOQT01000004">
    <property type="protein sequence ID" value="SFI40734.1"/>
    <property type="molecule type" value="Genomic_DNA"/>
</dbReference>
<dbReference type="InterPro" id="IPR004358">
    <property type="entry name" value="Sig_transdc_His_kin-like_C"/>
</dbReference>
<feature type="transmembrane region" description="Helical" evidence="9">
    <location>
        <begin position="182"/>
        <end position="204"/>
    </location>
</feature>
<sequence>MPLTKYKGYSFRNRIFWAFLTICLLSIMGTSALSYFVLKSNSIKQSRTQLQIQSEASMAYLDYAVSHQQVQTGDLKNVLENKIYEISDINKHDVILYDLQGDYLLSNKDENLILQKKLPLGILNKVLRKDKRVDIESYDEKNKSNVTSSYLVLKNNMLVPIAIVYLPFYHSDGSYFELFNKYLNFFIILNVLLISFSVWLSLVMSKQLTGTLTKFSDLITQITLFEKELKPIKYFQNDELSSLVKSYNKMILQIQNQKEHLSAIEKEDAWRSMAKQVAHEVKNPLTPMKLTIQNFERKFDCEDPDIHEKVKKMSQSMVSQIDLVASVATAFSQFAQLPDKNDEVINLNQQVKEILYIFSDENIYIHANQTNIELKIDKIYLSRIIINLVTNAVQDKVDDRKSIINVDLEQINKRINITVEDNGRGIPATMIDKIFEPNFTSKNTGMGLGLTMAKKMVLEYGGDLVVTSDEDRGSRFTVTFPVNV</sequence>
<keyword evidence="5" id="KW-0547">Nucleotide-binding</keyword>
<proteinExistence type="predicted"/>
<evidence type="ECO:0000256" key="9">
    <source>
        <dbReference type="SAM" id="Phobius"/>
    </source>
</evidence>
<dbReference type="PANTHER" id="PTHR43065:SF10">
    <property type="entry name" value="PEROXIDE STRESS-ACTIVATED HISTIDINE KINASE MAK3"/>
    <property type="match status" value="1"/>
</dbReference>
<dbReference type="RefSeq" id="WP_090081107.1">
    <property type="nucleotide sequence ID" value="NZ_FOQT01000004.1"/>
</dbReference>
<dbReference type="GO" id="GO:0000155">
    <property type="term" value="F:phosphorelay sensor kinase activity"/>
    <property type="evidence" value="ECO:0007669"/>
    <property type="project" value="InterPro"/>
</dbReference>
<dbReference type="PANTHER" id="PTHR43065">
    <property type="entry name" value="SENSOR HISTIDINE KINASE"/>
    <property type="match status" value="1"/>
</dbReference>
<evidence type="ECO:0000313" key="12">
    <source>
        <dbReference type="Proteomes" id="UP000198931"/>
    </source>
</evidence>
<dbReference type="SUPFAM" id="SSF47384">
    <property type="entry name" value="Homodimeric domain of signal transducing histidine kinase"/>
    <property type="match status" value="1"/>
</dbReference>
<dbReference type="EC" id="2.7.13.3" evidence="2"/>
<keyword evidence="8" id="KW-0902">Two-component regulatory system</keyword>
<dbReference type="GO" id="GO:0005524">
    <property type="term" value="F:ATP binding"/>
    <property type="evidence" value="ECO:0007669"/>
    <property type="project" value="UniProtKB-KW"/>
</dbReference>
<keyword evidence="12" id="KW-1185">Reference proteome</keyword>
<accession>A0A1I3HYE9</accession>
<feature type="domain" description="Histidine kinase" evidence="10">
    <location>
        <begin position="276"/>
        <end position="484"/>
    </location>
</feature>
<name>A0A1I3HYE9_9FLAO</name>
<keyword evidence="9" id="KW-0812">Transmembrane</keyword>
<dbReference type="SUPFAM" id="SSF55874">
    <property type="entry name" value="ATPase domain of HSP90 chaperone/DNA topoisomerase II/histidine kinase"/>
    <property type="match status" value="1"/>
</dbReference>
<dbReference type="Gene3D" id="3.30.565.10">
    <property type="entry name" value="Histidine kinase-like ATPase, C-terminal domain"/>
    <property type="match status" value="1"/>
</dbReference>
<evidence type="ECO:0000256" key="5">
    <source>
        <dbReference type="ARBA" id="ARBA00022741"/>
    </source>
</evidence>
<evidence type="ECO:0000256" key="1">
    <source>
        <dbReference type="ARBA" id="ARBA00000085"/>
    </source>
</evidence>
<dbReference type="PRINTS" id="PR00344">
    <property type="entry name" value="BCTRLSENSOR"/>
</dbReference>
<keyword evidence="6 11" id="KW-0418">Kinase</keyword>
<gene>
    <name evidence="11" type="ORF">SAMN05443292_2459</name>
</gene>
<evidence type="ECO:0000259" key="10">
    <source>
        <dbReference type="PROSITE" id="PS50109"/>
    </source>
</evidence>
<reference evidence="11 12" key="1">
    <citation type="submission" date="2016-10" db="EMBL/GenBank/DDBJ databases">
        <authorList>
            <person name="de Groot N.N."/>
        </authorList>
    </citation>
    <scope>NUCLEOTIDE SEQUENCE [LARGE SCALE GENOMIC DNA]</scope>
    <source>
        <strain evidence="11 12">DSM 26000</strain>
    </source>
</reference>
<comment type="catalytic activity">
    <reaction evidence="1">
        <text>ATP + protein L-histidine = ADP + protein N-phospho-L-histidine.</text>
        <dbReference type="EC" id="2.7.13.3"/>
    </reaction>
</comment>
<dbReference type="PROSITE" id="PS50109">
    <property type="entry name" value="HIS_KIN"/>
    <property type="match status" value="1"/>
</dbReference>
<evidence type="ECO:0000313" key="11">
    <source>
        <dbReference type="EMBL" id="SFI40734.1"/>
    </source>
</evidence>